<feature type="region of interest" description="Disordered" evidence="1">
    <location>
        <begin position="1"/>
        <end position="25"/>
    </location>
</feature>
<feature type="compositionally biased region" description="Basic and acidic residues" evidence="1">
    <location>
        <begin position="15"/>
        <end position="25"/>
    </location>
</feature>
<organism evidence="2">
    <name type="scientific">Marsupenaeus japonicus endogenous nimavirus</name>
    <dbReference type="NCBI Taxonomy" id="2133793"/>
    <lineage>
        <taxon>Viruses</taxon>
        <taxon>Viruses incertae sedis</taxon>
        <taxon>Naldaviricetes</taxon>
        <taxon>Nimaviridae</taxon>
    </lineage>
</organism>
<feature type="compositionally biased region" description="Acidic residues" evidence="1">
    <location>
        <begin position="437"/>
        <end position="458"/>
    </location>
</feature>
<sequence length="640" mass="73390">MSKNNEDMENSQNDGNEKTNNDTLDKTIDFDNCSIKPQLSYEINTHHDKEKKNIHDEDKSCSKVIKSPIDIELIFQQNIGKIFGKAIATYILTNTETNYGYGNDDDDNNDDEGLIINDIDDQFRSRYVLINEAIKALAAFIMNSSPESNRSLLDLYRAEKVKLTKIVTELAIEKYVDNPFKRAIIRHTVSGDLNIIPFLEQELKIQNPQLAASEAIRIVTCFKNDLINIFCSPILEIIINFSSDTNTRIDLYMAIVVFVENEYPTFMNQKDFSESNFRNLMYDLNLFYIQQLQQDKTKDKKNISIKDLEMLKNGHYKLSNNICPRLASNIYFKNDPLLSKLPIKFDTIYKIASFLASIKSMEEKNIFCQGTFGYVIFLLQQCLINESSANINYYQSLHDVDNYHNSFTNSLVDFEARFKKRLKKIKFSKRKKSGIDNDNDEDDDDENDKDDDDNDDDSITYKNVDRNQSYRPVMVNNSYDKYYLAPGMFGDDSLFNKKLISLIEVGDIAGLQKLTKQVFDNANIDDPFVVFYVQNLIDVISIQGERLKNMKLLNFESSDMPSSSSSSLLSSSSTSTIEVSKNKQDVFNDSMLAAREIAKSSIRSQYESTSLSNMNKDNNNVGRNNNNNNNYYNNGALAAK</sequence>
<feature type="region of interest" description="Disordered" evidence="1">
    <location>
        <begin position="608"/>
        <end position="640"/>
    </location>
</feature>
<proteinExistence type="predicted"/>
<feature type="region of interest" description="Disordered" evidence="1">
    <location>
        <begin position="432"/>
        <end position="461"/>
    </location>
</feature>
<dbReference type="EMBL" id="BFCD01000001">
    <property type="protein sequence ID" value="GBG35421.1"/>
    <property type="molecule type" value="Genomic_DNA"/>
</dbReference>
<accession>A0A401IP99</accession>
<comment type="caution">
    <text evidence="2">The sequence shown here is derived from an EMBL/GenBank/DDBJ whole genome shotgun (WGS) entry which is preliminary data.</text>
</comment>
<feature type="compositionally biased region" description="Low complexity" evidence="1">
    <location>
        <begin position="613"/>
        <end position="634"/>
    </location>
</feature>
<evidence type="ECO:0000256" key="1">
    <source>
        <dbReference type="SAM" id="MobiDB-lite"/>
    </source>
</evidence>
<protein>
    <submittedName>
        <fullName evidence="2">Wsv271-like protein</fullName>
    </submittedName>
</protein>
<name>A0A401IP99_9VIRU</name>
<evidence type="ECO:0000313" key="2">
    <source>
        <dbReference type="EMBL" id="GBG35421.1"/>
    </source>
</evidence>
<reference evidence="2" key="1">
    <citation type="journal article" date="2018" name="J. Virol.">
        <title>Crustacean Genome Exploration Reveals the Evolutionary Origin of White Spot Syndrome Virus.</title>
        <authorList>
            <person name="Kawato S."/>
            <person name="Shitara A."/>
            <person name="Wang Y."/>
            <person name="Nozaki R."/>
            <person name="Kondo H."/>
            <person name="Hirono I."/>
        </authorList>
    </citation>
    <scope>NUCLEOTIDE SEQUENCE</scope>
</reference>